<sequence>MLTLERTHSDNEDFIDLIKHLDAYLKVQDGEDHDFYAQYNKVDAIRWVLVAYSNGVAAGCGAIKPYNEQTIELKRMFVHPDHRSKGVAQAMLQHLEQWAAEEGFTTCVLETGVKQVEAIRLYTKAGYELMDNYGQYAGLATSVCMKKALK</sequence>
<comment type="caution">
    <text evidence="3">The sequence shown here is derived from an EMBL/GenBank/DDBJ whole genome shotgun (WGS) entry which is preliminary data.</text>
</comment>
<dbReference type="InterPro" id="IPR000182">
    <property type="entry name" value="GNAT_dom"/>
</dbReference>
<gene>
    <name evidence="3" type="ORF">M23134_03508</name>
</gene>
<feature type="domain" description="N-acetyltransferase" evidence="2">
    <location>
        <begin position="1"/>
        <end position="150"/>
    </location>
</feature>
<dbReference type="Pfam" id="PF00583">
    <property type="entry name" value="Acetyltransf_1"/>
    <property type="match status" value="1"/>
</dbReference>
<dbReference type="PANTHER" id="PTHR13947:SF37">
    <property type="entry name" value="LD18367P"/>
    <property type="match status" value="1"/>
</dbReference>
<dbReference type="AlphaFoldDB" id="A1ZN66"/>
<evidence type="ECO:0000313" key="3">
    <source>
        <dbReference type="EMBL" id="EAY28247.1"/>
    </source>
</evidence>
<dbReference type="RefSeq" id="WP_002698450.1">
    <property type="nucleotide sequence ID" value="NZ_AAWS01000017.1"/>
</dbReference>
<keyword evidence="1 3" id="KW-0808">Transferase</keyword>
<dbReference type="GO" id="GO:0008080">
    <property type="term" value="F:N-acetyltransferase activity"/>
    <property type="evidence" value="ECO:0007669"/>
    <property type="project" value="InterPro"/>
</dbReference>
<dbReference type="EMBL" id="AAWS01000017">
    <property type="protein sequence ID" value="EAY28247.1"/>
    <property type="molecule type" value="Genomic_DNA"/>
</dbReference>
<dbReference type="InterPro" id="IPR050769">
    <property type="entry name" value="NAT_camello-type"/>
</dbReference>
<evidence type="ECO:0000259" key="2">
    <source>
        <dbReference type="PROSITE" id="PS51186"/>
    </source>
</evidence>
<protein>
    <submittedName>
        <fullName evidence="3">Acetyltransferase, gnat family</fullName>
    </submittedName>
</protein>
<dbReference type="SUPFAM" id="SSF55729">
    <property type="entry name" value="Acyl-CoA N-acyltransferases (Nat)"/>
    <property type="match status" value="1"/>
</dbReference>
<accession>A1ZN66</accession>
<organism evidence="3 4">
    <name type="scientific">Microscilla marina ATCC 23134</name>
    <dbReference type="NCBI Taxonomy" id="313606"/>
    <lineage>
        <taxon>Bacteria</taxon>
        <taxon>Pseudomonadati</taxon>
        <taxon>Bacteroidota</taxon>
        <taxon>Cytophagia</taxon>
        <taxon>Cytophagales</taxon>
        <taxon>Microscillaceae</taxon>
        <taxon>Microscilla</taxon>
    </lineage>
</organism>
<dbReference type="Gene3D" id="3.40.630.30">
    <property type="match status" value="1"/>
</dbReference>
<proteinExistence type="predicted"/>
<dbReference type="Proteomes" id="UP000004095">
    <property type="component" value="Unassembled WGS sequence"/>
</dbReference>
<name>A1ZN66_MICM2</name>
<dbReference type="OrthoDB" id="9803233at2"/>
<evidence type="ECO:0000313" key="4">
    <source>
        <dbReference type="Proteomes" id="UP000004095"/>
    </source>
</evidence>
<keyword evidence="4" id="KW-1185">Reference proteome</keyword>
<dbReference type="PROSITE" id="PS51186">
    <property type="entry name" value="GNAT"/>
    <property type="match status" value="1"/>
</dbReference>
<reference evidence="3 4" key="1">
    <citation type="submission" date="2007-01" db="EMBL/GenBank/DDBJ databases">
        <authorList>
            <person name="Haygood M."/>
            <person name="Podell S."/>
            <person name="Anderson C."/>
            <person name="Hopkinson B."/>
            <person name="Roe K."/>
            <person name="Barbeau K."/>
            <person name="Gaasterland T."/>
            <person name="Ferriera S."/>
            <person name="Johnson J."/>
            <person name="Kravitz S."/>
            <person name="Beeson K."/>
            <person name="Sutton G."/>
            <person name="Rogers Y.-H."/>
            <person name="Friedman R."/>
            <person name="Frazier M."/>
            <person name="Venter J.C."/>
        </authorList>
    </citation>
    <scope>NUCLEOTIDE SEQUENCE [LARGE SCALE GENOMIC DNA]</scope>
    <source>
        <strain evidence="3 4">ATCC 23134</strain>
    </source>
</reference>
<dbReference type="eggNOG" id="COG0456">
    <property type="taxonomic scope" value="Bacteria"/>
</dbReference>
<dbReference type="CDD" id="cd04301">
    <property type="entry name" value="NAT_SF"/>
    <property type="match status" value="1"/>
</dbReference>
<dbReference type="InterPro" id="IPR016181">
    <property type="entry name" value="Acyl_CoA_acyltransferase"/>
</dbReference>
<dbReference type="PANTHER" id="PTHR13947">
    <property type="entry name" value="GNAT FAMILY N-ACETYLTRANSFERASE"/>
    <property type="match status" value="1"/>
</dbReference>
<evidence type="ECO:0000256" key="1">
    <source>
        <dbReference type="ARBA" id="ARBA00022679"/>
    </source>
</evidence>